<organism evidence="5 6">
    <name type="scientific">Enterocloster lavalensis</name>
    <dbReference type="NCBI Taxonomy" id="460384"/>
    <lineage>
        <taxon>Bacteria</taxon>
        <taxon>Bacillati</taxon>
        <taxon>Bacillota</taxon>
        <taxon>Clostridia</taxon>
        <taxon>Lachnospirales</taxon>
        <taxon>Lachnospiraceae</taxon>
        <taxon>Enterocloster</taxon>
    </lineage>
</organism>
<dbReference type="SUPFAM" id="SSF160246">
    <property type="entry name" value="EspE N-terminal domain-like"/>
    <property type="match status" value="1"/>
</dbReference>
<dbReference type="SUPFAM" id="SSF52540">
    <property type="entry name" value="P-loop containing nucleoside triphosphate hydrolases"/>
    <property type="match status" value="1"/>
</dbReference>
<comment type="similarity">
    <text evidence="1">Belongs to the GSP E family.</text>
</comment>
<keyword evidence="2" id="KW-0547">Nucleotide-binding</keyword>
<gene>
    <name evidence="5" type="ORF">SAMN05216313_101145</name>
</gene>
<dbReference type="AlphaFoldDB" id="A0A1I0APS4"/>
<dbReference type="PANTHER" id="PTHR30258">
    <property type="entry name" value="TYPE II SECRETION SYSTEM PROTEIN GSPE-RELATED"/>
    <property type="match status" value="1"/>
</dbReference>
<dbReference type="GO" id="GO:0016887">
    <property type="term" value="F:ATP hydrolysis activity"/>
    <property type="evidence" value="ECO:0007669"/>
    <property type="project" value="TreeGrafter"/>
</dbReference>
<feature type="domain" description="AAA+ ATPase" evidence="4">
    <location>
        <begin position="314"/>
        <end position="467"/>
    </location>
</feature>
<dbReference type="InterPro" id="IPR007831">
    <property type="entry name" value="T2SS_GspE_N"/>
</dbReference>
<protein>
    <submittedName>
        <fullName evidence="5">Type IV pilus assembly protein PilB</fullName>
    </submittedName>
</protein>
<dbReference type="Proteomes" id="UP000198508">
    <property type="component" value="Unassembled WGS sequence"/>
</dbReference>
<dbReference type="InterPro" id="IPR003593">
    <property type="entry name" value="AAA+_ATPase"/>
</dbReference>
<sequence>MIYKRLGDLLLSVGLINEEQLNHALQLQKETKERLGTLLIDRGVITEKQLIEALQMQLGIEFVDLSKIDIDPRMSAQVPKNIARKYGVVPVRVEKDSLYLAMKDPMNFMAIEEAKTASRKRVIPMISTANSIDRAIMNLYGNEGVARAIEEMRQSGNAEQTPESAVPSLEIGDEDTISAPTVRLVNSIIERAVTERVSDIHIEPRETDVAVRMRIDGMLHKILTVPKDLQSSVISRIKIMGGMNIAERRIPLDGRANVRIKSQDIDLRISTLPLIYGEKVVIRLLNKSTDLLNKAGIGLSGPDLDKYAKLISNHSGVILIVGPTGSGKSSTMYTMIGELNREEVNLVTLEDPVEYNISGVNQVQINEKVDMTFANGLRSILRQDPDIIAVGEIRDGETAEIAMRAAITGHLVLSTIHTNDAISTIDRLKDIGVEPYLIASALNGIISQRLVRRICPNCKTAYKPTPEDLEILGMDRGSDVTFYKGKGCPYCFDTGYRGRTGVFEILMMNRETRRCIAEGGSKEQLVQAAEGADYVSIRDNCRRLVLEGVTTADEARRTINSIEG</sequence>
<proteinExistence type="inferred from homology"/>
<dbReference type="InterPro" id="IPR027417">
    <property type="entry name" value="P-loop_NTPase"/>
</dbReference>
<dbReference type="Pfam" id="PF05157">
    <property type="entry name" value="MshEN"/>
    <property type="match status" value="1"/>
</dbReference>
<dbReference type="Gene3D" id="3.30.450.90">
    <property type="match status" value="1"/>
</dbReference>
<evidence type="ECO:0000256" key="1">
    <source>
        <dbReference type="ARBA" id="ARBA00006611"/>
    </source>
</evidence>
<evidence type="ECO:0000256" key="3">
    <source>
        <dbReference type="ARBA" id="ARBA00022840"/>
    </source>
</evidence>
<reference evidence="6" key="1">
    <citation type="submission" date="2016-10" db="EMBL/GenBank/DDBJ databases">
        <authorList>
            <person name="Varghese N."/>
            <person name="Submissions S."/>
        </authorList>
    </citation>
    <scope>NUCLEOTIDE SEQUENCE [LARGE SCALE GENOMIC DNA]</scope>
    <source>
        <strain evidence="6">NLAE-zl-G277</strain>
    </source>
</reference>
<dbReference type="InterPro" id="IPR001482">
    <property type="entry name" value="T2SS/T4SS_dom"/>
</dbReference>
<dbReference type="PANTHER" id="PTHR30258:SF1">
    <property type="entry name" value="PROTEIN TRANSPORT PROTEIN HOFB HOMOLOG"/>
    <property type="match status" value="1"/>
</dbReference>
<dbReference type="GeneID" id="93277972"/>
<dbReference type="EMBL" id="FOIM01000001">
    <property type="protein sequence ID" value="SES96299.1"/>
    <property type="molecule type" value="Genomic_DNA"/>
</dbReference>
<dbReference type="Pfam" id="PF00437">
    <property type="entry name" value="T2SSE"/>
    <property type="match status" value="1"/>
</dbReference>
<evidence type="ECO:0000259" key="4">
    <source>
        <dbReference type="SMART" id="SM00382"/>
    </source>
</evidence>
<evidence type="ECO:0000313" key="5">
    <source>
        <dbReference type="EMBL" id="SES96299.1"/>
    </source>
</evidence>
<evidence type="ECO:0000313" key="6">
    <source>
        <dbReference type="Proteomes" id="UP000198508"/>
    </source>
</evidence>
<dbReference type="InterPro" id="IPR037257">
    <property type="entry name" value="T2SS_E_N_sf"/>
</dbReference>
<dbReference type="RefSeq" id="WP_092360408.1">
    <property type="nucleotide sequence ID" value="NZ_CAJJSN010000020.1"/>
</dbReference>
<dbReference type="Gene3D" id="3.40.50.300">
    <property type="entry name" value="P-loop containing nucleotide triphosphate hydrolases"/>
    <property type="match status" value="1"/>
</dbReference>
<keyword evidence="6" id="KW-1185">Reference proteome</keyword>
<dbReference type="GO" id="GO:0005524">
    <property type="term" value="F:ATP binding"/>
    <property type="evidence" value="ECO:0007669"/>
    <property type="project" value="UniProtKB-KW"/>
</dbReference>
<dbReference type="GO" id="GO:0005886">
    <property type="term" value="C:plasma membrane"/>
    <property type="evidence" value="ECO:0007669"/>
    <property type="project" value="TreeGrafter"/>
</dbReference>
<dbReference type="Gene3D" id="1.10.40.70">
    <property type="match status" value="1"/>
</dbReference>
<keyword evidence="3" id="KW-0067">ATP-binding</keyword>
<dbReference type="Gene3D" id="3.30.300.160">
    <property type="entry name" value="Type II secretion system, protein E, N-terminal domain"/>
    <property type="match status" value="1"/>
</dbReference>
<evidence type="ECO:0000256" key="2">
    <source>
        <dbReference type="ARBA" id="ARBA00022741"/>
    </source>
</evidence>
<accession>A0A1I0APS4</accession>
<dbReference type="SMART" id="SM00382">
    <property type="entry name" value="AAA"/>
    <property type="match status" value="1"/>
</dbReference>
<dbReference type="STRING" id="460384.SAMN05216313_101145"/>
<dbReference type="CDD" id="cd01129">
    <property type="entry name" value="PulE-GspE-like"/>
    <property type="match status" value="1"/>
</dbReference>
<name>A0A1I0APS4_9FIRM</name>